<protein>
    <recommendedName>
        <fullName evidence="4">Nodulin-related protein 1</fullName>
    </recommendedName>
</protein>
<evidence type="ECO:0008006" key="4">
    <source>
        <dbReference type="Google" id="ProtNLM"/>
    </source>
</evidence>
<accession>A0AAQ3USQ4</accession>
<reference evidence="2 3" key="1">
    <citation type="submission" date="2024-02" db="EMBL/GenBank/DDBJ databases">
        <title>High-quality chromosome-scale genome assembly of Pensacola bahiagrass (Paspalum notatum Flugge var. saurae).</title>
        <authorList>
            <person name="Vega J.M."/>
            <person name="Podio M."/>
            <person name="Orjuela J."/>
            <person name="Siena L.A."/>
            <person name="Pessino S.C."/>
            <person name="Combes M.C."/>
            <person name="Mariac C."/>
            <person name="Albertini E."/>
            <person name="Pupilli F."/>
            <person name="Ortiz J.P.A."/>
            <person name="Leblanc O."/>
        </authorList>
    </citation>
    <scope>NUCLEOTIDE SEQUENCE [LARGE SCALE GENOMIC DNA]</scope>
    <source>
        <strain evidence="2">R1</strain>
        <tissue evidence="2">Leaf</tissue>
    </source>
</reference>
<feature type="region of interest" description="Disordered" evidence="1">
    <location>
        <begin position="74"/>
        <end position="154"/>
    </location>
</feature>
<dbReference type="AlphaFoldDB" id="A0AAQ3USQ4"/>
<feature type="compositionally biased region" description="Basic and acidic residues" evidence="1">
    <location>
        <begin position="74"/>
        <end position="84"/>
    </location>
</feature>
<dbReference type="InterPro" id="IPR040294">
    <property type="entry name" value="Nodulin-rel_1/2"/>
</dbReference>
<organism evidence="2 3">
    <name type="scientific">Paspalum notatum var. saurae</name>
    <dbReference type="NCBI Taxonomy" id="547442"/>
    <lineage>
        <taxon>Eukaryota</taxon>
        <taxon>Viridiplantae</taxon>
        <taxon>Streptophyta</taxon>
        <taxon>Embryophyta</taxon>
        <taxon>Tracheophyta</taxon>
        <taxon>Spermatophyta</taxon>
        <taxon>Magnoliopsida</taxon>
        <taxon>Liliopsida</taxon>
        <taxon>Poales</taxon>
        <taxon>Poaceae</taxon>
        <taxon>PACMAD clade</taxon>
        <taxon>Panicoideae</taxon>
        <taxon>Andropogonodae</taxon>
        <taxon>Paspaleae</taxon>
        <taxon>Paspalinae</taxon>
        <taxon>Paspalum</taxon>
    </lineage>
</organism>
<dbReference type="GO" id="GO:0010115">
    <property type="term" value="P:regulation of abscisic acid biosynthetic process"/>
    <property type="evidence" value="ECO:0007669"/>
    <property type="project" value="InterPro"/>
</dbReference>
<sequence>MAEEKSSGDLFSSGKLVAEAAVSVFQKKSTDNVDKQEVAGAAADLLHAASTYGKFEDKPAGQYIEKAEGYLKEFRTGSEKEKADAPPPAPAGGDEQKPAEAVEAPKDRAPAPAAEEGKPEGFGLDDVMKGAEQLVGNQGQGEGEKSAGGSAGGLFKMAQGFLK</sequence>
<name>A0AAQ3USQ4_PASNO</name>
<keyword evidence="3" id="KW-1185">Reference proteome</keyword>
<dbReference type="GO" id="GO:0009408">
    <property type="term" value="P:response to heat"/>
    <property type="evidence" value="ECO:0007669"/>
    <property type="project" value="InterPro"/>
</dbReference>
<evidence type="ECO:0000313" key="2">
    <source>
        <dbReference type="EMBL" id="WVZ97919.1"/>
    </source>
</evidence>
<proteinExistence type="predicted"/>
<dbReference type="PANTHER" id="PTHR35098:SF1">
    <property type="entry name" value="NODULIN-RELATED PROTEIN 2"/>
    <property type="match status" value="1"/>
</dbReference>
<dbReference type="PANTHER" id="PTHR35098">
    <property type="entry name" value="EXPRESSED PROTEIN"/>
    <property type="match status" value="1"/>
</dbReference>
<dbReference type="EMBL" id="CP144754">
    <property type="protein sequence ID" value="WVZ97919.1"/>
    <property type="molecule type" value="Genomic_DNA"/>
</dbReference>
<dbReference type="Proteomes" id="UP001341281">
    <property type="component" value="Chromosome 10"/>
</dbReference>
<evidence type="ECO:0000256" key="1">
    <source>
        <dbReference type="SAM" id="MobiDB-lite"/>
    </source>
</evidence>
<evidence type="ECO:0000313" key="3">
    <source>
        <dbReference type="Proteomes" id="UP001341281"/>
    </source>
</evidence>
<gene>
    <name evidence="2" type="ORF">U9M48_043421</name>
</gene>
<feature type="compositionally biased region" description="Basic and acidic residues" evidence="1">
    <location>
        <begin position="94"/>
        <end position="119"/>
    </location>
</feature>